<evidence type="ECO:0000313" key="2">
    <source>
        <dbReference type="Proteomes" id="UP001057452"/>
    </source>
</evidence>
<sequence>MGMWIIALSAAPVRQTVRGSLGGVPQGSAIGLLEKAPPYRTPTPLGMARAASPAPFLPPTTIWTEQPILQYVSSKNNLLCSFSSHPRPTDDSTGGHQESGPGSKETWWGRPLMGTQPRGFSEEAEDPTLNANLETPETTHVIELLFLL</sequence>
<organism evidence="1 2">
    <name type="scientific">Chaenocephalus aceratus</name>
    <name type="common">Blackfin icefish</name>
    <name type="synonym">Chaenichthys aceratus</name>
    <dbReference type="NCBI Taxonomy" id="36190"/>
    <lineage>
        <taxon>Eukaryota</taxon>
        <taxon>Metazoa</taxon>
        <taxon>Chordata</taxon>
        <taxon>Craniata</taxon>
        <taxon>Vertebrata</taxon>
        <taxon>Euteleostomi</taxon>
        <taxon>Actinopterygii</taxon>
        <taxon>Neopterygii</taxon>
        <taxon>Teleostei</taxon>
        <taxon>Neoteleostei</taxon>
        <taxon>Acanthomorphata</taxon>
        <taxon>Eupercaria</taxon>
        <taxon>Perciformes</taxon>
        <taxon>Notothenioidei</taxon>
        <taxon>Channichthyidae</taxon>
        <taxon>Chaenocephalus</taxon>
    </lineage>
</organism>
<name>A0ACB9X4C1_CHAAC</name>
<dbReference type="Proteomes" id="UP001057452">
    <property type="component" value="Chromosome 9"/>
</dbReference>
<protein>
    <submittedName>
        <fullName evidence="1">Uncharacterized protein</fullName>
    </submittedName>
</protein>
<reference evidence="1" key="1">
    <citation type="submission" date="2022-05" db="EMBL/GenBank/DDBJ databases">
        <title>Chromosome-level genome of Chaenocephalus aceratus.</title>
        <authorList>
            <person name="Park H."/>
        </authorList>
    </citation>
    <scope>NUCLEOTIDE SEQUENCE</scope>
    <source>
        <strain evidence="1">KU_202001</strain>
    </source>
</reference>
<gene>
    <name evidence="1" type="ORF">KUCAC02_029289</name>
</gene>
<accession>A0ACB9X4C1</accession>
<keyword evidence="2" id="KW-1185">Reference proteome</keyword>
<comment type="caution">
    <text evidence="1">The sequence shown here is derived from an EMBL/GenBank/DDBJ whole genome shotgun (WGS) entry which is preliminary data.</text>
</comment>
<evidence type="ECO:0000313" key="1">
    <source>
        <dbReference type="EMBL" id="KAI4821355.1"/>
    </source>
</evidence>
<proteinExistence type="predicted"/>
<dbReference type="EMBL" id="CM043793">
    <property type="protein sequence ID" value="KAI4821355.1"/>
    <property type="molecule type" value="Genomic_DNA"/>
</dbReference>